<evidence type="ECO:0000313" key="3">
    <source>
        <dbReference type="Proteomes" id="UP000435649"/>
    </source>
</evidence>
<keyword evidence="1" id="KW-0812">Transmembrane</keyword>
<proteinExistence type="predicted"/>
<keyword evidence="3" id="KW-1185">Reference proteome</keyword>
<dbReference type="RefSeq" id="WP_154420917.1">
    <property type="nucleotide sequence ID" value="NZ_VUNS01000053.1"/>
</dbReference>
<keyword evidence="1" id="KW-1133">Transmembrane helix</keyword>
<keyword evidence="1" id="KW-0472">Membrane</keyword>
<protein>
    <submittedName>
        <fullName evidence="2">Uncharacterized protein</fullName>
    </submittedName>
</protein>
<name>A0A844GA56_9BACT</name>
<comment type="caution">
    <text evidence="2">The sequence shown here is derived from an EMBL/GenBank/DDBJ whole genome shotgun (WGS) entry which is preliminary data.</text>
</comment>
<dbReference type="Proteomes" id="UP000435649">
    <property type="component" value="Unassembled WGS sequence"/>
</dbReference>
<evidence type="ECO:0000313" key="2">
    <source>
        <dbReference type="EMBL" id="MST99755.1"/>
    </source>
</evidence>
<gene>
    <name evidence="2" type="ORF">FYJ85_22250</name>
</gene>
<accession>A0A844GA56</accession>
<feature type="transmembrane region" description="Helical" evidence="1">
    <location>
        <begin position="80"/>
        <end position="103"/>
    </location>
</feature>
<reference evidence="2 3" key="1">
    <citation type="submission" date="2019-08" db="EMBL/GenBank/DDBJ databases">
        <title>In-depth cultivation of the pig gut microbiome towards novel bacterial diversity and tailored functional studies.</title>
        <authorList>
            <person name="Wylensek D."/>
            <person name="Hitch T.C.A."/>
            <person name="Clavel T."/>
        </authorList>
    </citation>
    <scope>NUCLEOTIDE SEQUENCE [LARGE SCALE GENOMIC DNA]</scope>
    <source>
        <strain evidence="2 3">BBE-744-WT-12</strain>
    </source>
</reference>
<organism evidence="2 3">
    <name type="scientific">Victivallis lenta</name>
    <dbReference type="NCBI Taxonomy" id="2606640"/>
    <lineage>
        <taxon>Bacteria</taxon>
        <taxon>Pseudomonadati</taxon>
        <taxon>Lentisphaerota</taxon>
        <taxon>Lentisphaeria</taxon>
        <taxon>Victivallales</taxon>
        <taxon>Victivallaceae</taxon>
        <taxon>Victivallis</taxon>
    </lineage>
</organism>
<dbReference type="AlphaFoldDB" id="A0A844GA56"/>
<dbReference type="EMBL" id="VUNS01000053">
    <property type="protein sequence ID" value="MST99755.1"/>
    <property type="molecule type" value="Genomic_DNA"/>
</dbReference>
<evidence type="ECO:0000256" key="1">
    <source>
        <dbReference type="SAM" id="Phobius"/>
    </source>
</evidence>
<sequence>MKPSESAEKTRNSCSRGCFLPQWAATWKFFKKNIYKQELLIRHALQIIERRLNSYTKPMEPVFIAEINKYHPPRQRSQPLFILMSIAMMLGIAACSGVSLQTFREKFNLERMLSS</sequence>